<dbReference type="AlphaFoldDB" id="A0A1I2EG75"/>
<dbReference type="PANTHER" id="PTHR35841:SF1">
    <property type="entry name" value="PHOSPHONATES-BINDING PERIPLASMIC PROTEIN"/>
    <property type="match status" value="1"/>
</dbReference>
<gene>
    <name evidence="3" type="ORF">SAMN04488541_101014</name>
</gene>
<evidence type="ECO:0000313" key="3">
    <source>
        <dbReference type="EMBL" id="SFE92054.1"/>
    </source>
</evidence>
<dbReference type="EMBL" id="FONY01000010">
    <property type="protein sequence ID" value="SFE92054.1"/>
    <property type="molecule type" value="Genomic_DNA"/>
</dbReference>
<dbReference type="OrthoDB" id="9781943at2"/>
<evidence type="ECO:0000256" key="2">
    <source>
        <dbReference type="ARBA" id="ARBA00022729"/>
    </source>
</evidence>
<proteinExistence type="inferred from homology"/>
<keyword evidence="4" id="KW-1185">Reference proteome</keyword>
<name>A0A1I2EG75_9BACT</name>
<dbReference type="Proteomes" id="UP000199513">
    <property type="component" value="Unassembled WGS sequence"/>
</dbReference>
<reference evidence="3 4" key="1">
    <citation type="submission" date="2016-10" db="EMBL/GenBank/DDBJ databases">
        <authorList>
            <person name="de Groot N.N."/>
        </authorList>
    </citation>
    <scope>NUCLEOTIDE SEQUENCE [LARGE SCALE GENOMIC DNA]</scope>
    <source>
        <strain>GEY</strain>
        <strain evidence="4">DSM 9560</strain>
    </source>
</reference>
<dbReference type="Gene3D" id="3.40.190.10">
    <property type="entry name" value="Periplasmic binding protein-like II"/>
    <property type="match status" value="2"/>
</dbReference>
<evidence type="ECO:0000256" key="1">
    <source>
        <dbReference type="ARBA" id="ARBA00007162"/>
    </source>
</evidence>
<protein>
    <submittedName>
        <fullName evidence="3">ABC transporter, phosphonate, substrate-binding protein</fullName>
    </submittedName>
</protein>
<dbReference type="RefSeq" id="WP_143090831.1">
    <property type="nucleotide sequence ID" value="NZ_FONY01000010.1"/>
</dbReference>
<evidence type="ECO:0000313" key="4">
    <source>
        <dbReference type="Proteomes" id="UP000199513"/>
    </source>
</evidence>
<comment type="similarity">
    <text evidence="1">Belongs to the phosphate/phosphite/phosphonate binding protein family.</text>
</comment>
<dbReference type="NCBIfam" id="TIGR01098">
    <property type="entry name" value="3A0109s03R"/>
    <property type="match status" value="1"/>
</dbReference>
<dbReference type="InterPro" id="IPR005770">
    <property type="entry name" value="PhnD"/>
</dbReference>
<dbReference type="Pfam" id="PF12974">
    <property type="entry name" value="Phosphonate-bd"/>
    <property type="match status" value="1"/>
</dbReference>
<dbReference type="GO" id="GO:0043190">
    <property type="term" value="C:ATP-binding cassette (ABC) transporter complex"/>
    <property type="evidence" value="ECO:0007669"/>
    <property type="project" value="InterPro"/>
</dbReference>
<keyword evidence="2" id="KW-0732">Signal</keyword>
<dbReference type="GO" id="GO:0055085">
    <property type="term" value="P:transmembrane transport"/>
    <property type="evidence" value="ECO:0007669"/>
    <property type="project" value="InterPro"/>
</dbReference>
<dbReference type="SUPFAM" id="SSF53850">
    <property type="entry name" value="Periplasmic binding protein-like II"/>
    <property type="match status" value="1"/>
</dbReference>
<organism evidence="3 4">
    <name type="scientific">Thermoflexibacter ruber</name>
    <dbReference type="NCBI Taxonomy" id="1003"/>
    <lineage>
        <taxon>Bacteria</taxon>
        <taxon>Pseudomonadati</taxon>
        <taxon>Bacteroidota</taxon>
        <taxon>Cytophagia</taxon>
        <taxon>Cytophagales</taxon>
        <taxon>Thermoflexibacteraceae</taxon>
        <taxon>Thermoflexibacter</taxon>
    </lineage>
</organism>
<accession>A0A1I2EG75</accession>
<dbReference type="PANTHER" id="PTHR35841">
    <property type="entry name" value="PHOSPHONATES-BINDING PERIPLASMIC PROTEIN"/>
    <property type="match status" value="1"/>
</dbReference>
<sequence>MKKIYSFCIFLFFSFITFTIAQPLFAQRQKITLAIVTNVSSSVNDNTFNKLKEYLSQQTGAEIVLVKPQKTLDLVEMLKEGKVDVAIMNTFGYILAQETNNVEPLLMIGDKNQKPITYQSCIIVNPDSLGQMKNIEDIRRLSHHIDFMFVNSGSTSGHLVPRLYMAKEKINPAEMFFNNIVFGGTHQKTVLAIKEGKALAGACSYDELQEMIQARAIEKDDVRIIWISEPIYNSPVIVKKDLPNEVKYAIKQAFMQLPTKNAQLQDEVKQLWHNTASKNCTYVETDDKMYDSVRKMASAVDNLSLFVKAYANQ</sequence>
<dbReference type="STRING" id="1003.SAMN04488541_101014"/>